<dbReference type="RefSeq" id="WP_059143070.1">
    <property type="nucleotide sequence ID" value="NZ_LLZJ01000073.1"/>
</dbReference>
<dbReference type="Gene3D" id="3.40.50.970">
    <property type="match status" value="1"/>
</dbReference>
<dbReference type="InterPro" id="IPR033248">
    <property type="entry name" value="Transketolase_C"/>
</dbReference>
<dbReference type="PANTHER" id="PTHR43825">
    <property type="entry name" value="PYRUVATE DEHYDROGENASE E1 COMPONENT"/>
    <property type="match status" value="1"/>
</dbReference>
<dbReference type="InterPro" id="IPR051157">
    <property type="entry name" value="PDH/Transketolase"/>
</dbReference>
<dbReference type="Pfam" id="PF02780">
    <property type="entry name" value="Transketolase_C"/>
    <property type="match status" value="1"/>
</dbReference>
<evidence type="ECO:0000313" key="2">
    <source>
        <dbReference type="EMBL" id="KUL65079.1"/>
    </source>
</evidence>
<accession>A0A0X3X7K6</accession>
<dbReference type="InterPro" id="IPR005475">
    <property type="entry name" value="Transketolase-like_Pyr-bd"/>
</dbReference>
<organism evidence="2 3">
    <name type="scientific">Streptomyces violaceusniger</name>
    <dbReference type="NCBI Taxonomy" id="68280"/>
    <lineage>
        <taxon>Bacteria</taxon>
        <taxon>Bacillati</taxon>
        <taxon>Actinomycetota</taxon>
        <taxon>Actinomycetes</taxon>
        <taxon>Kitasatosporales</taxon>
        <taxon>Streptomycetaceae</taxon>
        <taxon>Streptomyces</taxon>
        <taxon>Streptomyces violaceusniger group</taxon>
    </lineage>
</organism>
<reference evidence="3" key="1">
    <citation type="submission" date="2015-10" db="EMBL/GenBank/DDBJ databases">
        <authorList>
            <person name="Ju K.-S."/>
            <person name="Doroghazi J.R."/>
            <person name="Metcalf W.W."/>
        </authorList>
    </citation>
    <scope>NUCLEOTIDE SEQUENCE [LARGE SCALE GENOMIC DNA]</scope>
    <source>
        <strain evidence="3">NRRL F-8817</strain>
    </source>
</reference>
<evidence type="ECO:0000313" key="3">
    <source>
        <dbReference type="Proteomes" id="UP000053413"/>
    </source>
</evidence>
<protein>
    <recommendedName>
        <fullName evidence="1">Transketolase-like pyrimidine-binding domain-containing protein</fullName>
    </recommendedName>
</protein>
<dbReference type="GO" id="GO:0000287">
    <property type="term" value="F:magnesium ion binding"/>
    <property type="evidence" value="ECO:0007669"/>
    <property type="project" value="UniProtKB-ARBA"/>
</dbReference>
<gene>
    <name evidence="2" type="ORF">ADL28_08350</name>
</gene>
<dbReference type="SUPFAM" id="SSF52518">
    <property type="entry name" value="Thiamin diphosphate-binding fold (THDP-binding)"/>
    <property type="match status" value="1"/>
</dbReference>
<dbReference type="Gene3D" id="3.40.50.920">
    <property type="match status" value="1"/>
</dbReference>
<dbReference type="AlphaFoldDB" id="A0A0X3X7K6"/>
<dbReference type="SUPFAM" id="SSF52922">
    <property type="entry name" value="TK C-terminal domain-like"/>
    <property type="match status" value="1"/>
</dbReference>
<dbReference type="CDD" id="cd07033">
    <property type="entry name" value="TPP_PYR_DXS_TK_like"/>
    <property type="match status" value="1"/>
</dbReference>
<dbReference type="PANTHER" id="PTHR43825:SF1">
    <property type="entry name" value="TRANSKETOLASE-LIKE PYRIMIDINE-BINDING DOMAIN-CONTAINING PROTEIN"/>
    <property type="match status" value="1"/>
</dbReference>
<dbReference type="InterPro" id="IPR009014">
    <property type="entry name" value="Transketo_C/PFOR_II"/>
</dbReference>
<comment type="caution">
    <text evidence="2">The sequence shown here is derived from an EMBL/GenBank/DDBJ whole genome shotgun (WGS) entry which is preliminary data.</text>
</comment>
<feature type="domain" description="Transketolase-like pyrimidine-binding" evidence="1">
    <location>
        <begin position="16"/>
        <end position="180"/>
    </location>
</feature>
<dbReference type="EMBL" id="LLZJ01000073">
    <property type="protein sequence ID" value="KUL65079.1"/>
    <property type="molecule type" value="Genomic_DNA"/>
</dbReference>
<name>A0A0X3X7K6_STRVO</name>
<dbReference type="SMART" id="SM00861">
    <property type="entry name" value="Transket_pyr"/>
    <property type="match status" value="1"/>
</dbReference>
<evidence type="ECO:0000259" key="1">
    <source>
        <dbReference type="SMART" id="SM00861"/>
    </source>
</evidence>
<sequence length="325" mass="33489">MTTTSIPPHHTSIPPRSMRAALAPVLAAAVDADPSLIALGADGRALFTQVLEQDPRRYVDAGIAEANLVGVAAGLARAGLRPVAAAMAPFLVRRANEQIRLDVCVPGLPVVLLGVGGGFGYGPLGPTHHAPDDITLMSAMPGMRVYCPADAADAVSVVRTLLADPSGPAYVRLSARPDPVLPAAASESDPRGPRLLRDGEDVLVLATGRCVAEALDAADGLAADGVAAAVASVTTLHPFPATAIRELAGRRPLVVTAAESLAPGGLGPSTAEALGRRGPAVISLHTDHRYPPVAAHQDLLRFYGVDGQSIRSAVLSYRNRKTREA</sequence>
<dbReference type="GeneID" id="97429571"/>
<dbReference type="InterPro" id="IPR029061">
    <property type="entry name" value="THDP-binding"/>
</dbReference>
<dbReference type="OrthoDB" id="8732661at2"/>
<proteinExistence type="predicted"/>
<dbReference type="Proteomes" id="UP000053413">
    <property type="component" value="Unassembled WGS sequence"/>
</dbReference>
<dbReference type="Pfam" id="PF02779">
    <property type="entry name" value="Transket_pyr"/>
    <property type="match status" value="1"/>
</dbReference>